<feature type="signal peptide" evidence="8">
    <location>
        <begin position="1"/>
        <end position="19"/>
    </location>
</feature>
<feature type="domain" description="Surface lipoprotein assembly modifier C-terminal" evidence="9">
    <location>
        <begin position="197"/>
        <end position="485"/>
    </location>
</feature>
<keyword evidence="5" id="KW-0472">Membrane</keyword>
<dbReference type="Pfam" id="PF04575">
    <property type="entry name" value="SlipAM"/>
    <property type="match status" value="1"/>
</dbReference>
<gene>
    <name evidence="11" type="ORF">EDC46_1642</name>
</gene>
<evidence type="ECO:0000256" key="4">
    <source>
        <dbReference type="ARBA" id="ARBA00022729"/>
    </source>
</evidence>
<dbReference type="Proteomes" id="UP000281691">
    <property type="component" value="Unassembled WGS sequence"/>
</dbReference>
<evidence type="ECO:0000256" key="3">
    <source>
        <dbReference type="ARBA" id="ARBA00022692"/>
    </source>
</evidence>
<evidence type="ECO:0000256" key="1">
    <source>
        <dbReference type="ARBA" id="ARBA00004571"/>
    </source>
</evidence>
<evidence type="ECO:0000256" key="6">
    <source>
        <dbReference type="ARBA" id="ARBA00023237"/>
    </source>
</evidence>
<evidence type="ECO:0000259" key="10">
    <source>
        <dbReference type="Pfam" id="PF24575"/>
    </source>
</evidence>
<feature type="domain" description="Surface lipoprotein assembly modifier N-terminal TPR repeats region" evidence="10">
    <location>
        <begin position="65"/>
        <end position="169"/>
    </location>
</feature>
<accession>A0A3N4VDV6</accession>
<evidence type="ECO:0000313" key="12">
    <source>
        <dbReference type="Proteomes" id="UP000281691"/>
    </source>
</evidence>
<dbReference type="RefSeq" id="WP_124211755.1">
    <property type="nucleotide sequence ID" value="NZ_CP016615.1"/>
</dbReference>
<evidence type="ECO:0000256" key="2">
    <source>
        <dbReference type="ARBA" id="ARBA00022452"/>
    </source>
</evidence>
<keyword evidence="2" id="KW-1134">Transmembrane beta strand</keyword>
<dbReference type="InterPro" id="IPR057556">
    <property type="entry name" value="TPR_Slam"/>
</dbReference>
<keyword evidence="12" id="KW-1185">Reference proteome</keyword>
<dbReference type="InterPro" id="IPR011990">
    <property type="entry name" value="TPR-like_helical_dom_sf"/>
</dbReference>
<dbReference type="OrthoDB" id="8606547at2"/>
<dbReference type="Pfam" id="PF24575">
    <property type="entry name" value="TPR_Slam"/>
    <property type="match status" value="1"/>
</dbReference>
<evidence type="ECO:0000259" key="9">
    <source>
        <dbReference type="Pfam" id="PF04575"/>
    </source>
</evidence>
<evidence type="ECO:0000256" key="7">
    <source>
        <dbReference type="ARBA" id="ARBA00023609"/>
    </source>
</evidence>
<keyword evidence="3" id="KW-0812">Transmembrane</keyword>
<dbReference type="EMBL" id="RKQP01000006">
    <property type="protein sequence ID" value="RPE80818.1"/>
    <property type="molecule type" value="Genomic_DNA"/>
</dbReference>
<comment type="subcellular location">
    <subcellularLocation>
        <location evidence="1">Cell outer membrane</location>
        <topology evidence="1">Multi-pass membrane protein</topology>
    </subcellularLocation>
</comment>
<comment type="caution">
    <text evidence="11">The sequence shown here is derived from an EMBL/GenBank/DDBJ whole genome shotgun (WGS) entry which is preliminary data.</text>
</comment>
<evidence type="ECO:0000256" key="5">
    <source>
        <dbReference type="ARBA" id="ARBA00023136"/>
    </source>
</evidence>
<keyword evidence="6" id="KW-0998">Cell outer membrane</keyword>
<proteinExistence type="inferred from homology"/>
<name>A0A3N4VDV6_9PAST</name>
<organism evidence="11 12">
    <name type="scientific">Vespertiliibacter pulmonis</name>
    <dbReference type="NCBI Taxonomy" id="1443036"/>
    <lineage>
        <taxon>Bacteria</taxon>
        <taxon>Pseudomonadati</taxon>
        <taxon>Pseudomonadota</taxon>
        <taxon>Gammaproteobacteria</taxon>
        <taxon>Pasteurellales</taxon>
        <taxon>Pasteurellaceae</taxon>
        <taxon>Vespertiliibacter</taxon>
    </lineage>
</organism>
<dbReference type="SUPFAM" id="SSF48452">
    <property type="entry name" value="TPR-like"/>
    <property type="match status" value="1"/>
</dbReference>
<feature type="chain" id="PRO_5017929315" evidence="8">
    <location>
        <begin position="20"/>
        <end position="485"/>
    </location>
</feature>
<dbReference type="InterPro" id="IPR007655">
    <property type="entry name" value="Slam_C"/>
</dbReference>
<dbReference type="AlphaFoldDB" id="A0A3N4VDV6"/>
<reference evidence="11 12" key="1">
    <citation type="submission" date="2018-11" db="EMBL/GenBank/DDBJ databases">
        <title>Genomic Encyclopedia of Type Strains, Phase IV (KMG-IV): sequencing the most valuable type-strain genomes for metagenomic binning, comparative biology and taxonomic classification.</title>
        <authorList>
            <person name="Goeker M."/>
        </authorList>
    </citation>
    <scope>NUCLEOTIDE SEQUENCE [LARGE SCALE GENOMIC DNA]</scope>
    <source>
        <strain evidence="11 12">DSM 27238</strain>
    </source>
</reference>
<dbReference type="GO" id="GO:0009279">
    <property type="term" value="C:cell outer membrane"/>
    <property type="evidence" value="ECO:0007669"/>
    <property type="project" value="UniProtKB-SubCell"/>
</dbReference>
<comment type="similarity">
    <text evidence="7">Belongs to the Slam family.</text>
</comment>
<evidence type="ECO:0000256" key="8">
    <source>
        <dbReference type="SAM" id="SignalP"/>
    </source>
</evidence>
<dbReference type="Gene3D" id="1.25.40.10">
    <property type="entry name" value="Tetratricopeptide repeat domain"/>
    <property type="match status" value="1"/>
</dbReference>
<keyword evidence="4 8" id="KW-0732">Signal</keyword>
<sequence>MKKYLISSLGLSLSIATFANQDQQKINDRLNDQRVQTEATVTAVPQPTVNKPQKNIVKKEDNHTISMSSEELVHHPDLVLRALYSAVHYGNADSTEILFPIYQKLPETAKDPILTLWSQAILAKQQQNYSESIRLFRKTLAALPDINVRFQLAVTLFENNELEAAEDQFQKLRAEPDENAQKISEQYLQAIQHRDRWAFSGGLTYLNDPNINNAPKSGTTYGRWSAPKSESAQGVGFNFNIGKKWSWGNGFFNSLYLDTDGKYYWNNKKYNEFTTRGKVGLGFQNSKYSIEVLPFIEQVLYANGTSGSQTLKRFSKTGGATVEFIQWLSPQWLLTSNYEYGEQRYISRKHLNGNYHFVSAGLRFLASSKQYWFANINYNRTSTRDADDSFFRRGITFGWGQEWGKGLSTRLSMSLAQKRYKGPMPIFNITQRNREYGLQASVWHRAIHFLGITPQLTYSFNKTKSNHAFYTYDKHRVFVNFSKSF</sequence>
<protein>
    <submittedName>
        <fullName evidence="11">Uncharacterized protein DUF560</fullName>
    </submittedName>
</protein>
<evidence type="ECO:0000313" key="11">
    <source>
        <dbReference type="EMBL" id="RPE80818.1"/>
    </source>
</evidence>